<organism evidence="4">
    <name type="scientific">Anopheles funestus</name>
    <name type="common">African malaria mosquito</name>
    <dbReference type="NCBI Taxonomy" id="62324"/>
    <lineage>
        <taxon>Eukaryota</taxon>
        <taxon>Metazoa</taxon>
        <taxon>Ecdysozoa</taxon>
        <taxon>Arthropoda</taxon>
        <taxon>Hexapoda</taxon>
        <taxon>Insecta</taxon>
        <taxon>Pterygota</taxon>
        <taxon>Neoptera</taxon>
        <taxon>Endopterygota</taxon>
        <taxon>Diptera</taxon>
        <taxon>Nematocera</taxon>
        <taxon>Culicoidea</taxon>
        <taxon>Culicidae</taxon>
        <taxon>Anophelinae</taxon>
        <taxon>Anopheles</taxon>
    </lineage>
</organism>
<accession>A0A182RNJ2</accession>
<dbReference type="GO" id="GO:0051499">
    <property type="term" value="F:D-aminoacyl-tRNA deacylase activity"/>
    <property type="evidence" value="ECO:0007669"/>
    <property type="project" value="UniProtKB-EC"/>
</dbReference>
<evidence type="ECO:0000256" key="3">
    <source>
        <dbReference type="ARBA" id="ARBA00048018"/>
    </source>
</evidence>
<dbReference type="Gene3D" id="3.50.80.10">
    <property type="entry name" value="D-tyrosyl-tRNA(Tyr) deacylase"/>
    <property type="match status" value="1"/>
</dbReference>
<dbReference type="STRING" id="62324.A0A182RNJ2"/>
<dbReference type="Pfam" id="PF02580">
    <property type="entry name" value="Tyr_Deacylase"/>
    <property type="match status" value="1"/>
</dbReference>
<reference evidence="4" key="1">
    <citation type="submission" date="2020-05" db="UniProtKB">
        <authorList>
            <consortium name="EnsemblMetazoa"/>
        </authorList>
    </citation>
    <scope>IDENTIFICATION</scope>
    <source>
        <strain evidence="4">FUMOZ</strain>
    </source>
</reference>
<name>A0A182RNJ2_ANOFN</name>
<dbReference type="VEuPathDB" id="VectorBase:AFUN007823"/>
<evidence type="ECO:0000256" key="2">
    <source>
        <dbReference type="ARBA" id="ARBA00047676"/>
    </source>
</evidence>
<comment type="catalytic activity">
    <reaction evidence="3">
        <text>a D-aminoacyl-tRNA + H2O = a tRNA + a D-alpha-amino acid + H(+)</text>
        <dbReference type="Rhea" id="RHEA:13953"/>
        <dbReference type="Rhea" id="RHEA-COMP:10123"/>
        <dbReference type="Rhea" id="RHEA-COMP:10124"/>
        <dbReference type="ChEBI" id="CHEBI:15377"/>
        <dbReference type="ChEBI" id="CHEBI:15378"/>
        <dbReference type="ChEBI" id="CHEBI:59871"/>
        <dbReference type="ChEBI" id="CHEBI:78442"/>
        <dbReference type="ChEBI" id="CHEBI:79333"/>
        <dbReference type="EC" id="3.1.1.96"/>
    </reaction>
</comment>
<evidence type="ECO:0000256" key="1">
    <source>
        <dbReference type="ARBA" id="ARBA00013056"/>
    </source>
</evidence>
<dbReference type="EC" id="3.1.1.96" evidence="1"/>
<dbReference type="SUPFAM" id="SSF69500">
    <property type="entry name" value="DTD-like"/>
    <property type="match status" value="1"/>
</dbReference>
<protein>
    <recommendedName>
        <fullName evidence="1">D-aminoacyl-tRNA deacylase</fullName>
        <ecNumber evidence="1">3.1.1.96</ecNumber>
    </recommendedName>
</protein>
<dbReference type="InterPro" id="IPR003732">
    <property type="entry name" value="Daa-tRNA_deacyls_DTD"/>
</dbReference>
<sequence length="42" mass="4374">MKAVIQRVTSAKIIVVDETVSSIGRGLCVLVGISSDDNANDV</sequence>
<dbReference type="GO" id="GO:0005737">
    <property type="term" value="C:cytoplasm"/>
    <property type="evidence" value="ECO:0007669"/>
    <property type="project" value="InterPro"/>
</dbReference>
<evidence type="ECO:0000313" key="4">
    <source>
        <dbReference type="EnsemblMetazoa" id="AFUN007823-PA"/>
    </source>
</evidence>
<dbReference type="AlphaFoldDB" id="A0A182RNJ2"/>
<comment type="catalytic activity">
    <reaction evidence="2">
        <text>glycyl-tRNA(Ala) + H2O = tRNA(Ala) + glycine + H(+)</text>
        <dbReference type="Rhea" id="RHEA:53744"/>
        <dbReference type="Rhea" id="RHEA-COMP:9657"/>
        <dbReference type="Rhea" id="RHEA-COMP:13640"/>
        <dbReference type="ChEBI" id="CHEBI:15377"/>
        <dbReference type="ChEBI" id="CHEBI:15378"/>
        <dbReference type="ChEBI" id="CHEBI:57305"/>
        <dbReference type="ChEBI" id="CHEBI:78442"/>
        <dbReference type="ChEBI" id="CHEBI:78522"/>
        <dbReference type="EC" id="3.1.1.96"/>
    </reaction>
</comment>
<dbReference type="EnsemblMetazoa" id="AFUN007823-RA">
    <property type="protein sequence ID" value="AFUN007823-PA"/>
    <property type="gene ID" value="AFUN007823"/>
</dbReference>
<proteinExistence type="predicted"/>
<dbReference type="InterPro" id="IPR023509">
    <property type="entry name" value="DTD-like_sf"/>
</dbReference>